<accession>A0A375HB46</accession>
<keyword evidence="4" id="KW-1185">Reference proteome</keyword>
<gene>
    <name evidence="1" type="ORF">CBM2605_A190023</name>
    <name evidence="2" type="ORF">CBM2607_12407</name>
</gene>
<dbReference type="EMBL" id="LT984806">
    <property type="protein sequence ID" value="SPD47467.1"/>
    <property type="molecule type" value="Genomic_DNA"/>
</dbReference>
<evidence type="ECO:0000313" key="3">
    <source>
        <dbReference type="Proteomes" id="UP000255168"/>
    </source>
</evidence>
<evidence type="ECO:0000313" key="1">
    <source>
        <dbReference type="EMBL" id="SOZ35520.1"/>
    </source>
</evidence>
<organism evidence="2 3">
    <name type="scientific">Cupriavidus neocaledonicus</name>
    <dbReference type="NCBI Taxonomy" id="1040979"/>
    <lineage>
        <taxon>Bacteria</taxon>
        <taxon>Pseudomonadati</taxon>
        <taxon>Pseudomonadota</taxon>
        <taxon>Betaproteobacteria</taxon>
        <taxon>Burkholderiales</taxon>
        <taxon>Burkholderiaceae</taxon>
        <taxon>Cupriavidus</taxon>
    </lineage>
</organism>
<name>A0A375HB46_9BURK</name>
<proteinExistence type="predicted"/>
<dbReference type="EMBL" id="OFTC01000011">
    <property type="protein sequence ID" value="SOZ35520.1"/>
    <property type="molecule type" value="Genomic_DNA"/>
</dbReference>
<dbReference type="Proteomes" id="UP000256710">
    <property type="component" value="Unassembled WGS sequence"/>
</dbReference>
<dbReference type="Proteomes" id="UP000255168">
    <property type="component" value="Chromosome I"/>
</dbReference>
<evidence type="ECO:0000313" key="4">
    <source>
        <dbReference type="Proteomes" id="UP000256710"/>
    </source>
</evidence>
<evidence type="ECO:0000313" key="2">
    <source>
        <dbReference type="EMBL" id="SPD47467.1"/>
    </source>
</evidence>
<reference evidence="3 4" key="1">
    <citation type="submission" date="2018-01" db="EMBL/GenBank/DDBJ databases">
        <authorList>
            <person name="Clerissi C."/>
        </authorList>
    </citation>
    <scope>NUCLEOTIDE SEQUENCE [LARGE SCALE GENOMIC DNA]</scope>
    <source>
        <strain evidence="1">Cupriavidus taiwanensis STM 6082</strain>
        <strain evidence="2">Cupriavidus taiwanensis STM 6160</strain>
    </source>
</reference>
<protein>
    <submittedName>
        <fullName evidence="2">Uncharacterized protein</fullName>
    </submittedName>
</protein>
<sequence length="69" mass="7189">MAGFPLCATARPLVLVGCRALAAEQTQHDTRLDQWKSPAWGGAFSGTPWENRCGGSGVGRVRGGGSPYA</sequence>
<dbReference type="AlphaFoldDB" id="A0A375HB46"/>